<dbReference type="InterPro" id="IPR015814">
    <property type="entry name" value="Pgluconate_DH_NAD-bd_C"/>
</dbReference>
<sequence length="306" mass="31873">MTVRDQRTAKVAFIGFGEAASAFCSGWRGAGLADTVAAFDVKTGSADAVVRARKWADYVAAGVTGAERAEDALAGAALVFSLVSADQAQAAARNAAAHLAPGALFFDGNSCAPGTKRESAQAVEAAGGRYVDLAVMAPVHPKLHKTPLLVAGPHAAEALATLSALEMSAKEAAGPVGTASSIKMIRSVMMKGLEALFLECVLAGRKAGVDEVVLDSLDVTYPGFGFKERAAYMQERVMTHGVRRAAEMREVARTVDELGLAGGMARAAVDWQQRVGDLKLDARAIGESDYRALADAILTRLDPVGR</sequence>
<evidence type="ECO:0000259" key="4">
    <source>
        <dbReference type="Pfam" id="PF09130"/>
    </source>
</evidence>
<dbReference type="Pfam" id="PF03446">
    <property type="entry name" value="NAD_binding_2"/>
    <property type="match status" value="1"/>
</dbReference>
<dbReference type="PIRSF" id="PIRSF000103">
    <property type="entry name" value="HIBADH"/>
    <property type="match status" value="1"/>
</dbReference>
<dbReference type="InterPro" id="IPR013328">
    <property type="entry name" value="6PGD_dom2"/>
</dbReference>
<feature type="domain" description="Phosphogluconate dehydrogenase NAD-binding putative C-terminal" evidence="4">
    <location>
        <begin position="205"/>
        <end position="275"/>
    </location>
</feature>
<evidence type="ECO:0000259" key="3">
    <source>
        <dbReference type="Pfam" id="PF03446"/>
    </source>
</evidence>
<geneLocation type="plasmid" evidence="5 6">
    <name>AbAZ39_p3</name>
</geneLocation>
<dbReference type="Proteomes" id="UP000027186">
    <property type="component" value="Plasmid AbAZ39_p3"/>
</dbReference>
<evidence type="ECO:0000256" key="1">
    <source>
        <dbReference type="ARBA" id="ARBA00023002"/>
    </source>
</evidence>
<dbReference type="InterPro" id="IPR008927">
    <property type="entry name" value="6-PGluconate_DH-like_C_sf"/>
</dbReference>
<dbReference type="GO" id="GO:0016491">
    <property type="term" value="F:oxidoreductase activity"/>
    <property type="evidence" value="ECO:0007669"/>
    <property type="project" value="UniProtKB-KW"/>
</dbReference>
<evidence type="ECO:0000256" key="2">
    <source>
        <dbReference type="PIRSR" id="PIRSR000103-1"/>
    </source>
</evidence>
<keyword evidence="5" id="KW-0614">Plasmid</keyword>
<dbReference type="InterPro" id="IPR015815">
    <property type="entry name" value="HIBADH-related"/>
</dbReference>
<dbReference type="GO" id="GO:0050661">
    <property type="term" value="F:NADP binding"/>
    <property type="evidence" value="ECO:0007669"/>
    <property type="project" value="InterPro"/>
</dbReference>
<dbReference type="Pfam" id="PF09130">
    <property type="entry name" value="DUF1932"/>
    <property type="match status" value="1"/>
</dbReference>
<dbReference type="Gene3D" id="1.10.1040.10">
    <property type="entry name" value="N-(1-d-carboxylethyl)-l-norvaline Dehydrogenase, domain 2"/>
    <property type="match status" value="1"/>
</dbReference>
<protein>
    <submittedName>
        <fullName evidence="5">3-hydroxyisobutyrate dehydrogenase</fullName>
    </submittedName>
</protein>
<dbReference type="KEGG" id="abq:ABAZ39_27935"/>
<accession>A0A060DX65</accession>
<reference evidence="5 6" key="1">
    <citation type="journal article" date="2014" name="Genome Announc.">
        <title>Complete Genome Sequence of the Model Rhizosphere Strain Azospirillum brasilense Az39, Successfully Applied in Agriculture.</title>
        <authorList>
            <person name="Rivera D."/>
            <person name="Revale S."/>
            <person name="Molina R."/>
            <person name="Gualpa J."/>
            <person name="Puente M."/>
            <person name="Maroniche G."/>
            <person name="Paris G."/>
            <person name="Baker D."/>
            <person name="Clavijo B."/>
            <person name="McLay K."/>
            <person name="Spaepen S."/>
            <person name="Perticari A."/>
            <person name="Vazquez M."/>
            <person name="Wisniewski-Dye F."/>
            <person name="Watkins C."/>
            <person name="Martinez-Abarca F."/>
            <person name="Vanderleyden J."/>
            <person name="Cassan F."/>
        </authorList>
    </citation>
    <scope>NUCLEOTIDE SEQUENCE [LARGE SCALE GENOMIC DNA]</scope>
    <source>
        <strain evidence="5 6">Az39</strain>
        <plasmid evidence="5">AbAZ39_p3</plasmid>
    </source>
</reference>
<dbReference type="RefSeq" id="WP_040137466.1">
    <property type="nucleotide sequence ID" value="NZ_CP007796.1"/>
</dbReference>
<evidence type="ECO:0000313" key="6">
    <source>
        <dbReference type="Proteomes" id="UP000027186"/>
    </source>
</evidence>
<dbReference type="EMBL" id="CP007796">
    <property type="protein sequence ID" value="AIB15698.1"/>
    <property type="molecule type" value="Genomic_DNA"/>
</dbReference>
<dbReference type="AlphaFoldDB" id="A0A060DX65"/>
<keyword evidence="1" id="KW-0560">Oxidoreductase</keyword>
<feature type="active site" evidence="2">
    <location>
        <position position="183"/>
    </location>
</feature>
<dbReference type="SUPFAM" id="SSF51735">
    <property type="entry name" value="NAD(P)-binding Rossmann-fold domains"/>
    <property type="match status" value="1"/>
</dbReference>
<proteinExistence type="predicted"/>
<dbReference type="Gene3D" id="3.40.50.720">
    <property type="entry name" value="NAD(P)-binding Rossmann-like Domain"/>
    <property type="match status" value="1"/>
</dbReference>
<gene>
    <name evidence="5" type="ORF">ABAZ39_27935</name>
</gene>
<dbReference type="InterPro" id="IPR006115">
    <property type="entry name" value="6PGDH_NADP-bd"/>
</dbReference>
<dbReference type="SUPFAM" id="SSF48179">
    <property type="entry name" value="6-phosphogluconate dehydrogenase C-terminal domain-like"/>
    <property type="match status" value="1"/>
</dbReference>
<organism evidence="5 6">
    <name type="scientific">Azospirillum argentinense</name>
    <dbReference type="NCBI Taxonomy" id="2970906"/>
    <lineage>
        <taxon>Bacteria</taxon>
        <taxon>Pseudomonadati</taxon>
        <taxon>Pseudomonadota</taxon>
        <taxon>Alphaproteobacteria</taxon>
        <taxon>Rhodospirillales</taxon>
        <taxon>Azospirillaceae</taxon>
        <taxon>Azospirillum</taxon>
    </lineage>
</organism>
<dbReference type="InterPro" id="IPR036291">
    <property type="entry name" value="NAD(P)-bd_dom_sf"/>
</dbReference>
<evidence type="ECO:0000313" key="5">
    <source>
        <dbReference type="EMBL" id="AIB15698.1"/>
    </source>
</evidence>
<feature type="domain" description="6-phosphogluconate dehydrogenase NADP-binding" evidence="3">
    <location>
        <begin position="10"/>
        <end position="155"/>
    </location>
</feature>
<name>A0A060DX65_9PROT</name>